<reference evidence="1 2" key="1">
    <citation type="submission" date="2024-05" db="EMBL/GenBank/DDBJ databases">
        <title>Haplotype-resolved chromosome-level genome assembly of Huyou (Citrus changshanensis).</title>
        <authorList>
            <person name="Miao C."/>
            <person name="Chen W."/>
            <person name="Wu Y."/>
            <person name="Wang L."/>
            <person name="Zhao S."/>
            <person name="Grierson D."/>
            <person name="Xu C."/>
            <person name="Chen K."/>
        </authorList>
    </citation>
    <scope>NUCLEOTIDE SEQUENCE [LARGE SCALE GENOMIC DNA]</scope>
    <source>
        <strain evidence="1">01-14</strain>
        <tissue evidence="1">Leaf</tissue>
    </source>
</reference>
<keyword evidence="2" id="KW-1185">Reference proteome</keyword>
<organism evidence="1 2">
    <name type="scientific">Citrus x changshan-huyou</name>
    <dbReference type="NCBI Taxonomy" id="2935761"/>
    <lineage>
        <taxon>Eukaryota</taxon>
        <taxon>Viridiplantae</taxon>
        <taxon>Streptophyta</taxon>
        <taxon>Embryophyta</taxon>
        <taxon>Tracheophyta</taxon>
        <taxon>Spermatophyta</taxon>
        <taxon>Magnoliopsida</taxon>
        <taxon>eudicotyledons</taxon>
        <taxon>Gunneridae</taxon>
        <taxon>Pentapetalae</taxon>
        <taxon>rosids</taxon>
        <taxon>malvids</taxon>
        <taxon>Sapindales</taxon>
        <taxon>Rutaceae</taxon>
        <taxon>Aurantioideae</taxon>
        <taxon>Citrus</taxon>
    </lineage>
</organism>
<dbReference type="Proteomes" id="UP001428341">
    <property type="component" value="Unassembled WGS sequence"/>
</dbReference>
<dbReference type="PANTHER" id="PTHR37705">
    <property type="entry name" value="BNAA08G11710D PROTEIN"/>
    <property type="match status" value="1"/>
</dbReference>
<accession>A0AAP0Q9F0</accession>
<dbReference type="PANTHER" id="PTHR37705:SF1">
    <property type="entry name" value="TRANSMEMBRANE PROTEIN"/>
    <property type="match status" value="1"/>
</dbReference>
<gene>
    <name evidence="1" type="ORF">WN944_028886</name>
</gene>
<evidence type="ECO:0000313" key="2">
    <source>
        <dbReference type="Proteomes" id="UP001428341"/>
    </source>
</evidence>
<name>A0AAP0Q9F0_9ROSI</name>
<sequence length="58" mass="6279">MMMIQRLEMCIELVKLAIEFVLVVAEAVGAVIHRNESPESISTTTFVVAPAPLVGIIP</sequence>
<dbReference type="EMBL" id="JBCGBO010000025">
    <property type="protein sequence ID" value="KAK9176867.1"/>
    <property type="molecule type" value="Genomic_DNA"/>
</dbReference>
<evidence type="ECO:0000313" key="1">
    <source>
        <dbReference type="EMBL" id="KAK9176867.1"/>
    </source>
</evidence>
<protein>
    <submittedName>
        <fullName evidence="1">Uncharacterized protein</fullName>
    </submittedName>
</protein>
<dbReference type="AlphaFoldDB" id="A0AAP0Q9F0"/>
<proteinExistence type="predicted"/>
<comment type="caution">
    <text evidence="1">The sequence shown here is derived from an EMBL/GenBank/DDBJ whole genome shotgun (WGS) entry which is preliminary data.</text>
</comment>